<dbReference type="EMBL" id="JAXCGZ010013337">
    <property type="protein sequence ID" value="KAK7072793.1"/>
    <property type="molecule type" value="Genomic_DNA"/>
</dbReference>
<sequence length="78" mass="9033">MRIPSENNNTRIPASPSIFTSDEYRAWLSRAPSTSAIYERIRKSHETLRSQRGGLRFTFSAENLTEKTRENQQNKDMG</sequence>
<organism evidence="1 2">
    <name type="scientific">Halocaridina rubra</name>
    <name type="common">Hawaiian red shrimp</name>
    <dbReference type="NCBI Taxonomy" id="373956"/>
    <lineage>
        <taxon>Eukaryota</taxon>
        <taxon>Metazoa</taxon>
        <taxon>Ecdysozoa</taxon>
        <taxon>Arthropoda</taxon>
        <taxon>Crustacea</taxon>
        <taxon>Multicrustacea</taxon>
        <taxon>Malacostraca</taxon>
        <taxon>Eumalacostraca</taxon>
        <taxon>Eucarida</taxon>
        <taxon>Decapoda</taxon>
        <taxon>Pleocyemata</taxon>
        <taxon>Caridea</taxon>
        <taxon>Atyoidea</taxon>
        <taxon>Atyidae</taxon>
        <taxon>Halocaridina</taxon>
    </lineage>
</organism>
<gene>
    <name evidence="1" type="ORF">SK128_016473</name>
</gene>
<keyword evidence="2" id="KW-1185">Reference proteome</keyword>
<proteinExistence type="predicted"/>
<evidence type="ECO:0000313" key="2">
    <source>
        <dbReference type="Proteomes" id="UP001381693"/>
    </source>
</evidence>
<name>A0AAN8X209_HALRR</name>
<comment type="caution">
    <text evidence="1">The sequence shown here is derived from an EMBL/GenBank/DDBJ whole genome shotgun (WGS) entry which is preliminary data.</text>
</comment>
<dbReference type="Proteomes" id="UP001381693">
    <property type="component" value="Unassembled WGS sequence"/>
</dbReference>
<reference evidence="1 2" key="1">
    <citation type="submission" date="2023-11" db="EMBL/GenBank/DDBJ databases">
        <title>Halocaridina rubra genome assembly.</title>
        <authorList>
            <person name="Smith C."/>
        </authorList>
    </citation>
    <scope>NUCLEOTIDE SEQUENCE [LARGE SCALE GENOMIC DNA]</scope>
    <source>
        <strain evidence="1">EP-1</strain>
        <tissue evidence="1">Whole</tissue>
    </source>
</reference>
<protein>
    <submittedName>
        <fullName evidence="1">Uncharacterized protein</fullName>
    </submittedName>
</protein>
<evidence type="ECO:0000313" key="1">
    <source>
        <dbReference type="EMBL" id="KAK7072793.1"/>
    </source>
</evidence>
<dbReference type="AlphaFoldDB" id="A0AAN8X209"/>
<accession>A0AAN8X209</accession>